<keyword evidence="4" id="KW-0547">Nucleotide-binding</keyword>
<dbReference type="GO" id="GO:0005634">
    <property type="term" value="C:nucleus"/>
    <property type="evidence" value="ECO:0007669"/>
    <property type="project" value="TreeGrafter"/>
</dbReference>
<name>A0A7S3PLL6_9STRA</name>
<feature type="compositionally biased region" description="Low complexity" evidence="11">
    <location>
        <begin position="210"/>
        <end position="222"/>
    </location>
</feature>
<evidence type="ECO:0000256" key="2">
    <source>
        <dbReference type="ARBA" id="ARBA00022527"/>
    </source>
</evidence>
<evidence type="ECO:0000256" key="10">
    <source>
        <dbReference type="ARBA" id="ARBA00042858"/>
    </source>
</evidence>
<dbReference type="EMBL" id="HBIN01017726">
    <property type="protein sequence ID" value="CAE0443436.1"/>
    <property type="molecule type" value="Transcribed_RNA"/>
</dbReference>
<dbReference type="InterPro" id="IPR011009">
    <property type="entry name" value="Kinase-like_dom_sf"/>
</dbReference>
<dbReference type="Gene3D" id="1.10.510.10">
    <property type="entry name" value="Transferase(Phosphotransferase) domain 1"/>
    <property type="match status" value="1"/>
</dbReference>
<evidence type="ECO:0000256" key="4">
    <source>
        <dbReference type="ARBA" id="ARBA00022741"/>
    </source>
</evidence>
<evidence type="ECO:0000256" key="7">
    <source>
        <dbReference type="ARBA" id="ARBA00038543"/>
    </source>
</evidence>
<accession>A0A7S3PLL6</accession>
<evidence type="ECO:0000256" key="3">
    <source>
        <dbReference type="ARBA" id="ARBA00022679"/>
    </source>
</evidence>
<keyword evidence="6" id="KW-0067">ATP-binding</keyword>
<dbReference type="GO" id="GO:0004674">
    <property type="term" value="F:protein serine/threonine kinase activity"/>
    <property type="evidence" value="ECO:0007669"/>
    <property type="project" value="UniProtKB-KW"/>
</dbReference>
<proteinExistence type="inferred from homology"/>
<dbReference type="PROSITE" id="PS50011">
    <property type="entry name" value="PROTEIN_KINASE_DOM"/>
    <property type="match status" value="1"/>
</dbReference>
<evidence type="ECO:0000256" key="5">
    <source>
        <dbReference type="ARBA" id="ARBA00022777"/>
    </source>
</evidence>
<feature type="region of interest" description="Disordered" evidence="11">
    <location>
        <begin position="197"/>
        <end position="248"/>
    </location>
</feature>
<dbReference type="PROSITE" id="PS00108">
    <property type="entry name" value="PROTEIN_KINASE_ST"/>
    <property type="match status" value="1"/>
</dbReference>
<dbReference type="InterPro" id="IPR008271">
    <property type="entry name" value="Ser/Thr_kinase_AS"/>
</dbReference>
<evidence type="ECO:0000256" key="8">
    <source>
        <dbReference type="ARBA" id="ARBA00039612"/>
    </source>
</evidence>
<comment type="subunit">
    <text evidence="7">May form a complex composed of at least the catalytic subunit CRK2 and a cyclin.</text>
</comment>
<evidence type="ECO:0000256" key="9">
    <source>
        <dbReference type="ARBA" id="ARBA00041902"/>
    </source>
</evidence>
<feature type="compositionally biased region" description="Basic and acidic residues" evidence="11">
    <location>
        <begin position="197"/>
        <end position="209"/>
    </location>
</feature>
<sequence length="248" mass="28572">MHYIHTNKVIHRDMKAANLLVSNTGFLKIGDWGLSRSWVNGGRYTTRVVTLWYRAPELLLGVKTYTPAIDLWAVGCIFAELLGKKSILPGKDEAMQLKLILTLCGTPTKEEWPEFESLVTMNKLNLEKYTRTLEKRFIWMKPDALDLLKSLLCLNPSKRISAADALDHDYFWKGTVPSKPEDLPKIEGPGLHEFELKEQRARLREEQQKQHQQQQHQQQNWRGRGRGGRGRGRGRGGYHSHRGRTFKG</sequence>
<reference evidence="13" key="1">
    <citation type="submission" date="2021-01" db="EMBL/GenBank/DDBJ databases">
        <authorList>
            <person name="Corre E."/>
            <person name="Pelletier E."/>
            <person name="Niang G."/>
            <person name="Scheremetjew M."/>
            <person name="Finn R."/>
            <person name="Kale V."/>
            <person name="Holt S."/>
            <person name="Cochrane G."/>
            <person name="Meng A."/>
            <person name="Brown T."/>
            <person name="Cohen L."/>
        </authorList>
    </citation>
    <scope>NUCLEOTIDE SEQUENCE</scope>
    <source>
        <strain evidence="13">GSBS06</strain>
    </source>
</reference>
<evidence type="ECO:0000313" key="13">
    <source>
        <dbReference type="EMBL" id="CAE0443436.1"/>
    </source>
</evidence>
<keyword evidence="2" id="KW-0723">Serine/threonine-protein kinase</keyword>
<evidence type="ECO:0000259" key="12">
    <source>
        <dbReference type="PROSITE" id="PS50011"/>
    </source>
</evidence>
<protein>
    <recommendedName>
        <fullName evidence="8">Cyclin-dependent kinase 2 homolog</fullName>
    </recommendedName>
    <alternativeName>
        <fullName evidence="9">Cell division control protein 2 homolog</fullName>
    </alternativeName>
    <alternativeName>
        <fullName evidence="10">cdc2-related kinase 2</fullName>
    </alternativeName>
</protein>
<dbReference type="GO" id="GO:0005524">
    <property type="term" value="F:ATP binding"/>
    <property type="evidence" value="ECO:0007669"/>
    <property type="project" value="UniProtKB-KW"/>
</dbReference>
<comment type="similarity">
    <text evidence="1">Belongs to the protein kinase superfamily. CMGC Ser/Thr protein kinase family. CDC2/CDKX subfamily.</text>
</comment>
<dbReference type="SMART" id="SM00220">
    <property type="entry name" value="S_TKc"/>
    <property type="match status" value="1"/>
</dbReference>
<dbReference type="PANTHER" id="PTHR24056">
    <property type="entry name" value="CELL DIVISION PROTEIN KINASE"/>
    <property type="match status" value="1"/>
</dbReference>
<feature type="compositionally biased region" description="Basic residues" evidence="11">
    <location>
        <begin position="223"/>
        <end position="248"/>
    </location>
</feature>
<dbReference type="Pfam" id="PF00069">
    <property type="entry name" value="Pkinase"/>
    <property type="match status" value="1"/>
</dbReference>
<dbReference type="InterPro" id="IPR050108">
    <property type="entry name" value="CDK"/>
</dbReference>
<evidence type="ECO:0000256" key="11">
    <source>
        <dbReference type="SAM" id="MobiDB-lite"/>
    </source>
</evidence>
<keyword evidence="3" id="KW-0808">Transferase</keyword>
<dbReference type="SUPFAM" id="SSF56112">
    <property type="entry name" value="Protein kinase-like (PK-like)"/>
    <property type="match status" value="1"/>
</dbReference>
<dbReference type="AlphaFoldDB" id="A0A7S3PLL6"/>
<evidence type="ECO:0000256" key="6">
    <source>
        <dbReference type="ARBA" id="ARBA00022840"/>
    </source>
</evidence>
<organism evidence="13">
    <name type="scientific">Aplanochytrium stocchinoi</name>
    <dbReference type="NCBI Taxonomy" id="215587"/>
    <lineage>
        <taxon>Eukaryota</taxon>
        <taxon>Sar</taxon>
        <taxon>Stramenopiles</taxon>
        <taxon>Bigyra</taxon>
        <taxon>Labyrinthulomycetes</taxon>
        <taxon>Thraustochytrida</taxon>
        <taxon>Thraustochytriidae</taxon>
        <taxon>Aplanochytrium</taxon>
    </lineage>
</organism>
<evidence type="ECO:0000256" key="1">
    <source>
        <dbReference type="ARBA" id="ARBA00006485"/>
    </source>
</evidence>
<dbReference type="InterPro" id="IPR000719">
    <property type="entry name" value="Prot_kinase_dom"/>
</dbReference>
<dbReference type="FunFam" id="1.10.510.10:FF:000624">
    <property type="entry name" value="Mitogen-activated protein kinase"/>
    <property type="match status" value="1"/>
</dbReference>
<feature type="domain" description="Protein kinase" evidence="12">
    <location>
        <begin position="1"/>
        <end position="171"/>
    </location>
</feature>
<gene>
    <name evidence="13" type="ORF">ASTO00021_LOCUS13523</name>
</gene>
<keyword evidence="5" id="KW-0418">Kinase</keyword>